<reference evidence="1 2" key="1">
    <citation type="submission" date="2016-07" db="EMBL/GenBank/DDBJ databases">
        <title>Draft genome of the white-rot fungus Obba rivulosa 3A-2.</title>
        <authorList>
            <consortium name="DOE Joint Genome Institute"/>
            <person name="Miettinen O."/>
            <person name="Riley R."/>
            <person name="Acob R."/>
            <person name="Barry K."/>
            <person name="Cullen D."/>
            <person name="De Vries R."/>
            <person name="Hainaut M."/>
            <person name="Hatakka A."/>
            <person name="Henrissat B."/>
            <person name="Hilden K."/>
            <person name="Kuo R."/>
            <person name="Labutti K."/>
            <person name="Lipzen A."/>
            <person name="Makela M.R."/>
            <person name="Sandor L."/>
            <person name="Spatafora J.W."/>
            <person name="Grigoriev I.V."/>
            <person name="Hibbett D.S."/>
        </authorList>
    </citation>
    <scope>NUCLEOTIDE SEQUENCE [LARGE SCALE GENOMIC DNA]</scope>
    <source>
        <strain evidence="1 2">3A-2</strain>
    </source>
</reference>
<dbReference type="EMBL" id="KV722346">
    <property type="protein sequence ID" value="OCH94236.1"/>
    <property type="molecule type" value="Genomic_DNA"/>
</dbReference>
<accession>A0A8E2J458</accession>
<evidence type="ECO:0000313" key="2">
    <source>
        <dbReference type="Proteomes" id="UP000250043"/>
    </source>
</evidence>
<sequence>MYCPQPQPTTLHPQTTTLSWHEASYIITVLKGRGVARKVVIAALDKDTEQVALVQ</sequence>
<evidence type="ECO:0000313" key="1">
    <source>
        <dbReference type="EMBL" id="OCH94236.1"/>
    </source>
</evidence>
<keyword evidence="2" id="KW-1185">Reference proteome</keyword>
<name>A0A8E2J458_9APHY</name>
<protein>
    <submittedName>
        <fullName evidence="1">Uncharacterized protein</fullName>
    </submittedName>
</protein>
<dbReference type="AlphaFoldDB" id="A0A8E2J458"/>
<gene>
    <name evidence="1" type="ORF">OBBRIDRAFT_789572</name>
</gene>
<dbReference type="Proteomes" id="UP000250043">
    <property type="component" value="Unassembled WGS sequence"/>
</dbReference>
<proteinExistence type="predicted"/>
<organism evidence="1 2">
    <name type="scientific">Obba rivulosa</name>
    <dbReference type="NCBI Taxonomy" id="1052685"/>
    <lineage>
        <taxon>Eukaryota</taxon>
        <taxon>Fungi</taxon>
        <taxon>Dikarya</taxon>
        <taxon>Basidiomycota</taxon>
        <taxon>Agaricomycotina</taxon>
        <taxon>Agaricomycetes</taxon>
        <taxon>Polyporales</taxon>
        <taxon>Gelatoporiaceae</taxon>
        <taxon>Obba</taxon>
    </lineage>
</organism>
<dbReference type="OrthoDB" id="276261at2759"/>